<evidence type="ECO:0000313" key="2">
    <source>
        <dbReference type="Proteomes" id="UP000241540"/>
    </source>
</evidence>
<dbReference type="Proteomes" id="UP000241540">
    <property type="component" value="Unassembled WGS sequence"/>
</dbReference>
<organism evidence="1 2">
    <name type="scientific">Staphylococcus hominis</name>
    <dbReference type="NCBI Taxonomy" id="1290"/>
    <lineage>
        <taxon>Bacteria</taxon>
        <taxon>Bacillati</taxon>
        <taxon>Bacillota</taxon>
        <taxon>Bacilli</taxon>
        <taxon>Bacillales</taxon>
        <taxon>Staphylococcaceae</taxon>
        <taxon>Staphylococcus</taxon>
    </lineage>
</organism>
<accession>A0A974KXL8</accession>
<gene>
    <name evidence="1" type="ORF">BUZ51_06315</name>
</gene>
<dbReference type="Pfam" id="PF04883">
    <property type="entry name" value="HK97-gp10_like"/>
    <property type="match status" value="1"/>
</dbReference>
<name>A0A974KXL8_STAHO</name>
<comment type="caution">
    <text evidence="1">The sequence shown here is derived from an EMBL/GenBank/DDBJ whole genome shotgun (WGS) entry which is preliminary data.</text>
</comment>
<protein>
    <recommendedName>
        <fullName evidence="3">HK97 gp10 family phage protein</fullName>
    </recommendedName>
</protein>
<sequence>MARRRQNVSIDTKQVKGLQANINKSQSNMEKNITRAANEVLTNTEADAKNLAPRDKGDLENSIRASKAVYSRGNVSGTVGSNLVYALRRHEEKPRMGTYNKYENGVKYVDYYINGRGEMTRAKQEVHGHQPGRKYLTNASLINEENWTNNIKDAIADSYKEL</sequence>
<dbReference type="RefSeq" id="WP_107640201.1">
    <property type="nucleotide sequence ID" value="NZ_PZHX01000010.1"/>
</dbReference>
<proteinExistence type="predicted"/>
<dbReference type="InterPro" id="IPR010064">
    <property type="entry name" value="HK97-gp10_tail"/>
</dbReference>
<dbReference type="AlphaFoldDB" id="A0A974KXL8"/>
<reference evidence="1 2" key="1">
    <citation type="journal article" date="2016" name="Front. Microbiol.">
        <title>Comprehensive Phylogenetic Analysis of Bovine Non-aureus Staphylococci Species Based on Whole-Genome Sequencing.</title>
        <authorList>
            <person name="Naushad S."/>
            <person name="Barkema H.W."/>
            <person name="Luby C."/>
            <person name="Condas L.A."/>
            <person name="Nobrega D.B."/>
            <person name="Carson D.A."/>
            <person name="De Buck J."/>
        </authorList>
    </citation>
    <scope>NUCLEOTIDE SEQUENCE [LARGE SCALE GENOMIC DNA]</scope>
    <source>
        <strain evidence="1 2">SNUC 5336</strain>
    </source>
</reference>
<evidence type="ECO:0000313" key="1">
    <source>
        <dbReference type="EMBL" id="PTK30827.1"/>
    </source>
</evidence>
<dbReference type="EMBL" id="PZHX01000010">
    <property type="protein sequence ID" value="PTK30827.1"/>
    <property type="molecule type" value="Genomic_DNA"/>
</dbReference>
<evidence type="ECO:0008006" key="3">
    <source>
        <dbReference type="Google" id="ProtNLM"/>
    </source>
</evidence>